<dbReference type="Proteomes" id="UP000184603">
    <property type="component" value="Unassembled WGS sequence"/>
</dbReference>
<dbReference type="Gene3D" id="1.10.287.950">
    <property type="entry name" value="Methyl-accepting chemotaxis protein"/>
    <property type="match status" value="1"/>
</dbReference>
<dbReference type="SMART" id="SM00304">
    <property type="entry name" value="HAMP"/>
    <property type="match status" value="1"/>
</dbReference>
<organism evidence="8 9">
    <name type="scientific">Desulfopila aestuarii DSM 18488</name>
    <dbReference type="NCBI Taxonomy" id="1121416"/>
    <lineage>
        <taxon>Bacteria</taxon>
        <taxon>Pseudomonadati</taxon>
        <taxon>Thermodesulfobacteriota</taxon>
        <taxon>Desulfobulbia</taxon>
        <taxon>Desulfobulbales</taxon>
        <taxon>Desulfocapsaceae</taxon>
        <taxon>Desulfopila</taxon>
    </lineage>
</organism>
<dbReference type="Gene3D" id="1.10.8.500">
    <property type="entry name" value="HAMP domain in histidine kinase"/>
    <property type="match status" value="1"/>
</dbReference>
<dbReference type="Pfam" id="PF00015">
    <property type="entry name" value="MCPsignal"/>
    <property type="match status" value="1"/>
</dbReference>
<evidence type="ECO:0000256" key="5">
    <source>
        <dbReference type="SAM" id="Phobius"/>
    </source>
</evidence>
<dbReference type="GO" id="GO:0004888">
    <property type="term" value="F:transmembrane signaling receptor activity"/>
    <property type="evidence" value="ECO:0007669"/>
    <property type="project" value="InterPro"/>
</dbReference>
<sequence length="563" mass="60828">MNFLKNLKIRLKLLLGFALMIVVICVLGVMSYISIGNMEHELTDIFSVRMPAVNLLLEIDRDLQQMLVAERSMIFANAKSEDFKKLVEEYETNAGQVKERWEKYKIIEGLSPQELEMIAVFDKGYEEWYALSRQIVDGRISDTRAGRTLAIDLTLGEASQKFEKMRDQINNLTELTQQYAGLAHESSMKTAKRADTVTIITIVVGIVLGIIIAIISARSITQPVNLAIVGLRDIAEGEGDLTKRLAIKTGDEIGDLAKWFDTFVEKLQGIIGQIADHTRSLGDSSEELTSIATSLSENSNETAKRADNVAVAAEEMTANLTSVAAAMEESTTNTAMVASASEEMTTIINEIATKSEEARSISADAVEKAEKASVKMDSLGQAAQAIGKVTEAITEISEQTNLLALNATIEAARAGEAGKGFAVVANEIKELAKQTAEATLNIKSQISEVQTTTSTTVVDIEEITRVINIVNDIIGSISTAVNEQLSATEEITRNISQASQGLSEVNENVNQSSMVATTISEDISSVNSAASDISGGSSRVKSRAEELQALASQLSSLVNNFKT</sequence>
<dbReference type="CDD" id="cd06225">
    <property type="entry name" value="HAMP"/>
    <property type="match status" value="1"/>
</dbReference>
<evidence type="ECO:0000313" key="8">
    <source>
        <dbReference type="EMBL" id="SHO52698.1"/>
    </source>
</evidence>
<dbReference type="PROSITE" id="PS50885">
    <property type="entry name" value="HAMP"/>
    <property type="match status" value="1"/>
</dbReference>
<keyword evidence="5" id="KW-0472">Membrane</keyword>
<name>A0A1M7YJF2_9BACT</name>
<dbReference type="GO" id="GO:0007165">
    <property type="term" value="P:signal transduction"/>
    <property type="evidence" value="ECO:0007669"/>
    <property type="project" value="UniProtKB-KW"/>
</dbReference>
<keyword evidence="1 3" id="KW-0807">Transducer</keyword>
<evidence type="ECO:0000256" key="3">
    <source>
        <dbReference type="PROSITE-ProRule" id="PRU00284"/>
    </source>
</evidence>
<dbReference type="Pfam" id="PF12729">
    <property type="entry name" value="4HB_MCP_1"/>
    <property type="match status" value="1"/>
</dbReference>
<comment type="similarity">
    <text evidence="2">Belongs to the methyl-accepting chemotaxis (MCP) protein family.</text>
</comment>
<dbReference type="PRINTS" id="PR00260">
    <property type="entry name" value="CHEMTRNSDUCR"/>
</dbReference>
<keyword evidence="5" id="KW-0812">Transmembrane</keyword>
<keyword evidence="5" id="KW-1133">Transmembrane helix</keyword>
<dbReference type="SUPFAM" id="SSF58104">
    <property type="entry name" value="Methyl-accepting chemotaxis protein (MCP) signaling domain"/>
    <property type="match status" value="1"/>
</dbReference>
<gene>
    <name evidence="8" type="ORF">SAMN02745220_04692</name>
</gene>
<dbReference type="GO" id="GO:0016020">
    <property type="term" value="C:membrane"/>
    <property type="evidence" value="ECO:0007669"/>
    <property type="project" value="InterPro"/>
</dbReference>
<dbReference type="PANTHER" id="PTHR32089:SF112">
    <property type="entry name" value="LYSOZYME-LIKE PROTEIN-RELATED"/>
    <property type="match status" value="1"/>
</dbReference>
<evidence type="ECO:0000259" key="7">
    <source>
        <dbReference type="PROSITE" id="PS50885"/>
    </source>
</evidence>
<feature type="coiled-coil region" evidence="4">
    <location>
        <begin position="155"/>
        <end position="185"/>
    </location>
</feature>
<dbReference type="GO" id="GO:0006935">
    <property type="term" value="P:chemotaxis"/>
    <property type="evidence" value="ECO:0007669"/>
    <property type="project" value="InterPro"/>
</dbReference>
<evidence type="ECO:0000313" key="9">
    <source>
        <dbReference type="Proteomes" id="UP000184603"/>
    </source>
</evidence>
<keyword evidence="9" id="KW-1185">Reference proteome</keyword>
<evidence type="ECO:0000256" key="4">
    <source>
        <dbReference type="SAM" id="Coils"/>
    </source>
</evidence>
<keyword evidence="4" id="KW-0175">Coiled coil</keyword>
<dbReference type="PANTHER" id="PTHR32089">
    <property type="entry name" value="METHYL-ACCEPTING CHEMOTAXIS PROTEIN MCPB"/>
    <property type="match status" value="1"/>
</dbReference>
<dbReference type="Pfam" id="PF00672">
    <property type="entry name" value="HAMP"/>
    <property type="match status" value="1"/>
</dbReference>
<dbReference type="STRING" id="1121416.SAMN02745220_04692"/>
<reference evidence="8 9" key="1">
    <citation type="submission" date="2016-12" db="EMBL/GenBank/DDBJ databases">
        <authorList>
            <person name="Song W.-J."/>
            <person name="Kurnit D.M."/>
        </authorList>
    </citation>
    <scope>NUCLEOTIDE SEQUENCE [LARGE SCALE GENOMIC DNA]</scope>
    <source>
        <strain evidence="8 9">DSM 18488</strain>
    </source>
</reference>
<dbReference type="InterPro" id="IPR024478">
    <property type="entry name" value="HlyB_4HB_MCP"/>
</dbReference>
<proteinExistence type="inferred from homology"/>
<protein>
    <submittedName>
        <fullName evidence="8">Methyl-accepting chemotaxis protein</fullName>
    </submittedName>
</protein>
<dbReference type="RefSeq" id="WP_073616266.1">
    <property type="nucleotide sequence ID" value="NZ_FRFE01000039.1"/>
</dbReference>
<dbReference type="SMART" id="SM00283">
    <property type="entry name" value="MA"/>
    <property type="match status" value="1"/>
</dbReference>
<evidence type="ECO:0000259" key="6">
    <source>
        <dbReference type="PROSITE" id="PS50111"/>
    </source>
</evidence>
<evidence type="ECO:0000256" key="2">
    <source>
        <dbReference type="ARBA" id="ARBA00029447"/>
    </source>
</evidence>
<dbReference type="InterPro" id="IPR004090">
    <property type="entry name" value="Chemotax_Me-accpt_rcpt"/>
</dbReference>
<dbReference type="PROSITE" id="PS50111">
    <property type="entry name" value="CHEMOTAXIS_TRANSDUC_2"/>
    <property type="match status" value="1"/>
</dbReference>
<dbReference type="EMBL" id="FRFE01000039">
    <property type="protein sequence ID" value="SHO52698.1"/>
    <property type="molecule type" value="Genomic_DNA"/>
</dbReference>
<dbReference type="InterPro" id="IPR003660">
    <property type="entry name" value="HAMP_dom"/>
</dbReference>
<accession>A0A1M7YJF2</accession>
<feature type="domain" description="HAMP" evidence="7">
    <location>
        <begin position="218"/>
        <end position="272"/>
    </location>
</feature>
<feature type="transmembrane region" description="Helical" evidence="5">
    <location>
        <begin position="13"/>
        <end position="33"/>
    </location>
</feature>
<dbReference type="InterPro" id="IPR004089">
    <property type="entry name" value="MCPsignal_dom"/>
</dbReference>
<feature type="domain" description="Methyl-accepting transducer" evidence="6">
    <location>
        <begin position="291"/>
        <end position="527"/>
    </location>
</feature>
<feature type="transmembrane region" description="Helical" evidence="5">
    <location>
        <begin position="197"/>
        <end position="217"/>
    </location>
</feature>
<evidence type="ECO:0000256" key="1">
    <source>
        <dbReference type="ARBA" id="ARBA00023224"/>
    </source>
</evidence>
<dbReference type="AlphaFoldDB" id="A0A1M7YJF2"/>